<reference evidence="1 2" key="1">
    <citation type="submission" date="2017-09" db="EMBL/GenBank/DDBJ databases">
        <title>Complete genome sequence of Oxytococcus suis strain ZY16052.</title>
        <authorList>
            <person name="Li F."/>
        </authorList>
    </citation>
    <scope>NUCLEOTIDE SEQUENCE [LARGE SCALE GENOMIC DNA]</scope>
    <source>
        <strain evidence="1 2">ZY16052</strain>
    </source>
</reference>
<keyword evidence="2" id="KW-1185">Reference proteome</keyword>
<name>A0A347WMQ6_9LACT</name>
<dbReference type="Proteomes" id="UP000263232">
    <property type="component" value="Chromosome"/>
</dbReference>
<accession>A0A347WMQ6</accession>
<gene>
    <name evidence="1" type="ORF">CL176_10365</name>
</gene>
<dbReference type="EMBL" id="CP023434">
    <property type="protein sequence ID" value="AXY26363.1"/>
    <property type="molecule type" value="Genomic_DNA"/>
</dbReference>
<dbReference type="AlphaFoldDB" id="A0A347WMQ6"/>
<dbReference type="OrthoDB" id="2139628at2"/>
<organism evidence="1 2">
    <name type="scientific">Suicoccus acidiformans</name>
    <dbReference type="NCBI Taxonomy" id="2036206"/>
    <lineage>
        <taxon>Bacteria</taxon>
        <taxon>Bacillati</taxon>
        <taxon>Bacillota</taxon>
        <taxon>Bacilli</taxon>
        <taxon>Lactobacillales</taxon>
        <taxon>Aerococcaceae</taxon>
        <taxon>Suicoccus</taxon>
    </lineage>
</organism>
<sequence>MARRPKKQKRNTKQNKQANLEDFEQIDAYYIPKEQAELYRALREAIAEEMKEELAKHYPDVRRQTDDPEQGEAVVAYDEAGEVAVRYFLKPTNLSEAQKARDKQQMDTYVEQMLETLKAQGKKEI</sequence>
<protein>
    <submittedName>
        <fullName evidence="1">Uncharacterized protein</fullName>
    </submittedName>
</protein>
<dbReference type="KEGG" id="abae:CL176_10365"/>
<evidence type="ECO:0000313" key="2">
    <source>
        <dbReference type="Proteomes" id="UP000263232"/>
    </source>
</evidence>
<dbReference type="RefSeq" id="WP_118991222.1">
    <property type="nucleotide sequence ID" value="NZ_CP023434.1"/>
</dbReference>
<evidence type="ECO:0000313" key="1">
    <source>
        <dbReference type="EMBL" id="AXY26363.1"/>
    </source>
</evidence>
<proteinExistence type="predicted"/>